<name>A0A1W1DPA3_9ZZZZ</name>
<reference evidence="2" key="1">
    <citation type="submission" date="2016-10" db="EMBL/GenBank/DDBJ databases">
        <authorList>
            <person name="de Groot N.N."/>
        </authorList>
    </citation>
    <scope>NUCLEOTIDE SEQUENCE</scope>
</reference>
<evidence type="ECO:0008006" key="4">
    <source>
        <dbReference type="Google" id="ProtNLM"/>
    </source>
</evidence>
<dbReference type="EMBL" id="FPHT01000130">
    <property type="protein sequence ID" value="SFV80801.1"/>
    <property type="molecule type" value="Genomic_DNA"/>
</dbReference>
<accession>A0A1W1DPA3</accession>
<evidence type="ECO:0000313" key="1">
    <source>
        <dbReference type="EMBL" id="SFV80801.1"/>
    </source>
</evidence>
<dbReference type="EMBL" id="FPHX01000089">
    <property type="protein sequence ID" value="SFV84475.1"/>
    <property type="molecule type" value="Genomic_DNA"/>
</dbReference>
<evidence type="ECO:0000313" key="3">
    <source>
        <dbReference type="EMBL" id="SFV84475.1"/>
    </source>
</evidence>
<organism evidence="2">
    <name type="scientific">hydrothermal vent metagenome</name>
    <dbReference type="NCBI Taxonomy" id="652676"/>
    <lineage>
        <taxon>unclassified sequences</taxon>
        <taxon>metagenomes</taxon>
        <taxon>ecological metagenomes</taxon>
    </lineage>
</organism>
<dbReference type="Pfam" id="PF08897">
    <property type="entry name" value="DUF1841"/>
    <property type="match status" value="1"/>
</dbReference>
<gene>
    <name evidence="1" type="ORF">MNB_SUP05-12-1009</name>
    <name evidence="2" type="ORF">MNB_SUP05-12-901</name>
    <name evidence="3" type="ORF">MNB_SUP05-9-546</name>
</gene>
<dbReference type="EMBL" id="FPHT01000320">
    <property type="protein sequence ID" value="SFV83086.1"/>
    <property type="molecule type" value="Genomic_DNA"/>
</dbReference>
<dbReference type="InterPro" id="IPR014993">
    <property type="entry name" value="DUF1841"/>
</dbReference>
<evidence type="ECO:0000313" key="2">
    <source>
        <dbReference type="EMBL" id="SFV83086.1"/>
    </source>
</evidence>
<protein>
    <recommendedName>
        <fullName evidence="4">DUF1841 domain-containing protein</fullName>
    </recommendedName>
</protein>
<proteinExistence type="predicted"/>
<dbReference type="AlphaFoldDB" id="A0A1W1DPA3"/>
<sequence length="140" mass="16556">MLYTQDRTQQRQFLANAWQKFLDKKVLDPLEDQLTQVIEMHPEYHKLISNIESEFFPESGEVNPFLHINLHLSLREQLSINQPKGINEYYQKILGKVQDPHEVEHLMMDCIAQMIFSSQKNNTPMDHQAYIRCLEAQSRA</sequence>